<sequence>MIPKPALLVPTGPADLCQCVLCVFVWAGLPAVSVLTPPIAWGIPAWDLSECGSIILHSLQLSPCHCQPQI</sequence>
<evidence type="ECO:0000313" key="2">
    <source>
        <dbReference type="Proteomes" id="UP001162483"/>
    </source>
</evidence>
<organism evidence="1 2">
    <name type="scientific">Staurois parvus</name>
    <dbReference type="NCBI Taxonomy" id="386267"/>
    <lineage>
        <taxon>Eukaryota</taxon>
        <taxon>Metazoa</taxon>
        <taxon>Chordata</taxon>
        <taxon>Craniata</taxon>
        <taxon>Vertebrata</taxon>
        <taxon>Euteleostomi</taxon>
        <taxon>Amphibia</taxon>
        <taxon>Batrachia</taxon>
        <taxon>Anura</taxon>
        <taxon>Neobatrachia</taxon>
        <taxon>Ranoidea</taxon>
        <taxon>Ranidae</taxon>
        <taxon>Staurois</taxon>
    </lineage>
</organism>
<keyword evidence="2" id="KW-1185">Reference proteome</keyword>
<comment type="caution">
    <text evidence="1">The sequence shown here is derived from an EMBL/GenBank/DDBJ whole genome shotgun (WGS) entry which is preliminary data.</text>
</comment>
<accession>A0ABN9F3Z6</accession>
<dbReference type="EMBL" id="CATNWA010016333">
    <property type="protein sequence ID" value="CAI9591785.1"/>
    <property type="molecule type" value="Genomic_DNA"/>
</dbReference>
<dbReference type="Proteomes" id="UP001162483">
    <property type="component" value="Unassembled WGS sequence"/>
</dbReference>
<gene>
    <name evidence="1" type="ORF">SPARVUS_LOCUS11271103</name>
</gene>
<proteinExistence type="predicted"/>
<evidence type="ECO:0008006" key="3">
    <source>
        <dbReference type="Google" id="ProtNLM"/>
    </source>
</evidence>
<name>A0ABN9F3Z6_9NEOB</name>
<protein>
    <recommendedName>
        <fullName evidence="3">Secreted protein</fullName>
    </recommendedName>
</protein>
<reference evidence="1" key="1">
    <citation type="submission" date="2023-05" db="EMBL/GenBank/DDBJ databases">
        <authorList>
            <person name="Stuckert A."/>
        </authorList>
    </citation>
    <scope>NUCLEOTIDE SEQUENCE</scope>
</reference>
<evidence type="ECO:0000313" key="1">
    <source>
        <dbReference type="EMBL" id="CAI9591785.1"/>
    </source>
</evidence>